<name>A0A8H4NMS7_9HYPO</name>
<dbReference type="AlphaFoldDB" id="A0A8H4NMS7"/>
<organism evidence="2 3">
    <name type="scientific">Fusarium albosuccineum</name>
    <dbReference type="NCBI Taxonomy" id="1237068"/>
    <lineage>
        <taxon>Eukaryota</taxon>
        <taxon>Fungi</taxon>
        <taxon>Dikarya</taxon>
        <taxon>Ascomycota</taxon>
        <taxon>Pezizomycotina</taxon>
        <taxon>Sordariomycetes</taxon>
        <taxon>Hypocreomycetidae</taxon>
        <taxon>Hypocreales</taxon>
        <taxon>Nectriaceae</taxon>
        <taxon>Fusarium</taxon>
        <taxon>Fusarium decemcellulare species complex</taxon>
    </lineage>
</organism>
<evidence type="ECO:0000313" key="3">
    <source>
        <dbReference type="Proteomes" id="UP000554235"/>
    </source>
</evidence>
<protein>
    <submittedName>
        <fullName evidence="2">Uncharacterized protein</fullName>
    </submittedName>
</protein>
<accession>A0A8H4NMS7</accession>
<gene>
    <name evidence="2" type="ORF">FALBO_17331</name>
</gene>
<keyword evidence="3" id="KW-1185">Reference proteome</keyword>
<comment type="caution">
    <text evidence="2">The sequence shown here is derived from an EMBL/GenBank/DDBJ whole genome shotgun (WGS) entry which is preliminary data.</text>
</comment>
<reference evidence="2 3" key="1">
    <citation type="submission" date="2020-01" db="EMBL/GenBank/DDBJ databases">
        <title>Identification and distribution of gene clusters putatively required for synthesis of sphingolipid metabolism inhibitors in phylogenetically diverse species of the filamentous fungus Fusarium.</title>
        <authorList>
            <person name="Kim H.-S."/>
            <person name="Busman M."/>
            <person name="Brown D.W."/>
            <person name="Divon H."/>
            <person name="Uhlig S."/>
            <person name="Proctor R.H."/>
        </authorList>
    </citation>
    <scope>NUCLEOTIDE SEQUENCE [LARGE SCALE GENOMIC DNA]</scope>
    <source>
        <strain evidence="2 3">NRRL 20459</strain>
    </source>
</reference>
<evidence type="ECO:0000313" key="2">
    <source>
        <dbReference type="EMBL" id="KAF4440925.1"/>
    </source>
</evidence>
<proteinExistence type="predicted"/>
<sequence length="98" mass="11114">MRSPRVKKHTLPDRTPSCNDIQTTEKVQMASLVSALFLAYANVDPAKDLPRCPSPASHQQASATRVAPPSHRHQRHRFSDDARAIWEYKPTARRDLAR</sequence>
<feature type="region of interest" description="Disordered" evidence="1">
    <location>
        <begin position="50"/>
        <end position="78"/>
    </location>
</feature>
<dbReference type="Proteomes" id="UP000554235">
    <property type="component" value="Unassembled WGS sequence"/>
</dbReference>
<dbReference type="EMBL" id="JAADYS010003852">
    <property type="protein sequence ID" value="KAF4440925.1"/>
    <property type="molecule type" value="Genomic_DNA"/>
</dbReference>
<evidence type="ECO:0000256" key="1">
    <source>
        <dbReference type="SAM" id="MobiDB-lite"/>
    </source>
</evidence>